<keyword evidence="6" id="KW-0624">Polysaccharide degradation</keyword>
<keyword evidence="5 7" id="KW-0326">Glycosidase</keyword>
<evidence type="ECO:0000259" key="10">
    <source>
        <dbReference type="PROSITE" id="PS51910"/>
    </source>
</evidence>
<dbReference type="InterPro" id="IPR029070">
    <property type="entry name" value="Chitinase_insertion_sf"/>
</dbReference>
<dbReference type="InterPro" id="IPR050314">
    <property type="entry name" value="Glycosyl_Hydrlase_18"/>
</dbReference>
<dbReference type="RefSeq" id="XP_014179307.1">
    <property type="nucleotide sequence ID" value="XM_014323832.1"/>
</dbReference>
<dbReference type="GeneID" id="25986084"/>
<dbReference type="PROSITE" id="PS51910">
    <property type="entry name" value="GH18_2"/>
    <property type="match status" value="1"/>
</dbReference>
<feature type="region of interest" description="Disordered" evidence="8">
    <location>
        <begin position="103"/>
        <end position="549"/>
    </location>
</feature>
<sequence>MLNALLLVLPALAGVNAAGGDHYVQFRQKGELNPVKRSPEPAGGDHYVQFRQKGEHIAVRQNIEEGKRYFYPGDVIGFDERGLPITATTTIVVPMTTTQTIWVDPTGAPSSDPTAVPLPSITGNDTALPSPSSEANATSVLPTSSPSGNETLPSPTGGNSTSLLPTALPSGNGTQPSPTANGTSLLPSALPSGNETEPSPSDNSTSALPSALPSGNVTEPSVSANATSVLPTPLPSGNETEPSASANVTSALPTASPSGNGTEPSASSNVTSALPTASGNETEPSTSADISSALPTALPSGNVTLPEPSASANVTSALPSALPSGNETEPSSSNAPSGTAPSDIVSASAGSVTPGEPSASATASATASASESASASSASASVTESASASASNEASASSAAASETPSASSPSPSDDSGTASSTSESPSASPTPSASASGSIESASSSEASSVWVSVSSRDSDDWISPTDTDEGTEPTSTSPWWQPDTTSTTVWWTPGPGDGAWTPSGTATASATETPSQAPSQVPSQAPSSTAESSPSVPKPTGDTGDRILSGYWADWTANKLPPESIDWSKFDVVNYAFAEPDASGVLQFSQGNGPDLLTRLANSAHSAGKRVVLSIGGWTGSAHFSTIMSTASGRSNFVDACVSAYKKYNLDGIDLDWEYPGAPGAAGNAVSASDSDNYLIFLKELRKALPSPALITAATQVWPFYGSSGQPMSDVSGFAEIFDWILIMNYDIYGSSTEPGPNGPLKDGCKTSSQPTANAYAAVAAWTGAGMPAHKISLGLAAYGYIQISSADHLQRRTYPYPVSKRAVTIKNDEGGTSSGQITFASIFNQGALVKDGNGFTGAGGFTRNWDECSSTPWLKSEASGQIITYDDTESFNLKGQFAAQAGLKGCSVWAMDGDLEGFPLISAARSGMGI</sequence>
<dbReference type="GO" id="GO:0005576">
    <property type="term" value="C:extracellular region"/>
    <property type="evidence" value="ECO:0007669"/>
    <property type="project" value="TreeGrafter"/>
</dbReference>
<dbReference type="AlphaFoldDB" id="J5QPK8"/>
<dbReference type="SMART" id="SM00636">
    <property type="entry name" value="Glyco_18"/>
    <property type="match status" value="1"/>
</dbReference>
<feature type="compositionally biased region" description="Low complexity" evidence="8">
    <location>
        <begin position="515"/>
        <end position="532"/>
    </location>
</feature>
<keyword evidence="3" id="KW-0146">Chitin degradation</keyword>
<dbReference type="Gene3D" id="3.20.20.80">
    <property type="entry name" value="Glycosidases"/>
    <property type="match status" value="1"/>
</dbReference>
<feature type="compositionally biased region" description="Polar residues" evidence="8">
    <location>
        <begin position="474"/>
        <end position="492"/>
    </location>
</feature>
<dbReference type="HOGENOM" id="CLU_340985_0_0_1"/>
<dbReference type="KEGG" id="tasa:A1Q1_02570"/>
<feature type="compositionally biased region" description="Low complexity" evidence="8">
    <location>
        <begin position="353"/>
        <end position="457"/>
    </location>
</feature>
<feature type="compositionally biased region" description="Polar residues" evidence="8">
    <location>
        <begin position="504"/>
        <end position="514"/>
    </location>
</feature>
<dbReference type="InterPro" id="IPR001223">
    <property type="entry name" value="Glyco_hydro18_cat"/>
</dbReference>
<keyword evidence="4" id="KW-0119">Carbohydrate metabolism</keyword>
<feature type="signal peptide" evidence="9">
    <location>
        <begin position="1"/>
        <end position="17"/>
    </location>
</feature>
<feature type="compositionally biased region" description="Polar residues" evidence="8">
    <location>
        <begin position="121"/>
        <end position="303"/>
    </location>
</feature>
<reference evidence="11 12" key="1">
    <citation type="journal article" date="2012" name="Eukaryot. Cell">
        <title>Draft genome sequence of CBS 2479, the standard type strain of Trichosporon asahii.</title>
        <authorList>
            <person name="Yang R.Y."/>
            <person name="Li H.T."/>
            <person name="Zhu H."/>
            <person name="Zhou G.P."/>
            <person name="Wang M."/>
            <person name="Wang L."/>
        </authorList>
    </citation>
    <scope>NUCLEOTIDE SEQUENCE [LARGE SCALE GENOMIC DNA]</scope>
    <source>
        <strain evidence="12">ATCC 90039 / CBS 2479 / JCM 2466 / KCTC 7840 / NCYC 2677 / UAMH 7654</strain>
    </source>
</reference>
<dbReference type="InterPro" id="IPR017853">
    <property type="entry name" value="GH"/>
</dbReference>
<feature type="compositionally biased region" description="Polar residues" evidence="8">
    <location>
        <begin position="310"/>
        <end position="340"/>
    </location>
</feature>
<evidence type="ECO:0000256" key="5">
    <source>
        <dbReference type="ARBA" id="ARBA00023295"/>
    </source>
</evidence>
<protein>
    <submittedName>
        <fullName evidence="11">Chitinase</fullName>
    </submittedName>
</protein>
<comment type="catalytic activity">
    <reaction evidence="1">
        <text>Random endo-hydrolysis of N-acetyl-beta-D-glucosaminide (1-&gt;4)-beta-linkages in chitin and chitodextrins.</text>
        <dbReference type="EC" id="3.2.1.14"/>
    </reaction>
</comment>
<feature type="domain" description="GH18" evidence="10">
    <location>
        <begin position="548"/>
        <end position="917"/>
    </location>
</feature>
<comment type="caution">
    <text evidence="11">The sequence shown here is derived from an EMBL/GenBank/DDBJ whole genome shotgun (WGS) entry which is preliminary data.</text>
</comment>
<dbReference type="SUPFAM" id="SSF51445">
    <property type="entry name" value="(Trans)glycosidases"/>
    <property type="match status" value="1"/>
</dbReference>
<evidence type="ECO:0000313" key="11">
    <source>
        <dbReference type="EMBL" id="EJT48438.1"/>
    </source>
</evidence>
<dbReference type="SMR" id="J5QPK8"/>
<evidence type="ECO:0000256" key="6">
    <source>
        <dbReference type="ARBA" id="ARBA00023326"/>
    </source>
</evidence>
<accession>J5QPK8</accession>
<evidence type="ECO:0000256" key="7">
    <source>
        <dbReference type="RuleBase" id="RU000489"/>
    </source>
</evidence>
<evidence type="ECO:0000256" key="3">
    <source>
        <dbReference type="ARBA" id="ARBA00023024"/>
    </source>
</evidence>
<dbReference type="VEuPathDB" id="FungiDB:A1Q1_02570"/>
<name>J5QPK8_TRIAS</name>
<organism evidence="11 12">
    <name type="scientific">Trichosporon asahii var. asahii (strain ATCC 90039 / CBS 2479 / JCM 2466 / KCTC 7840 / NBRC 103889/ NCYC 2677 / UAMH 7654)</name>
    <name type="common">Yeast</name>
    <dbReference type="NCBI Taxonomy" id="1186058"/>
    <lineage>
        <taxon>Eukaryota</taxon>
        <taxon>Fungi</taxon>
        <taxon>Dikarya</taxon>
        <taxon>Basidiomycota</taxon>
        <taxon>Agaricomycotina</taxon>
        <taxon>Tremellomycetes</taxon>
        <taxon>Trichosporonales</taxon>
        <taxon>Trichosporonaceae</taxon>
        <taxon>Trichosporon</taxon>
    </lineage>
</organism>
<dbReference type="PROSITE" id="PS01095">
    <property type="entry name" value="GH18_1"/>
    <property type="match status" value="1"/>
</dbReference>
<dbReference type="Pfam" id="PF00704">
    <property type="entry name" value="Glyco_hydro_18"/>
    <property type="match status" value="1"/>
</dbReference>
<evidence type="ECO:0000256" key="9">
    <source>
        <dbReference type="SAM" id="SignalP"/>
    </source>
</evidence>
<proteinExistence type="predicted"/>
<dbReference type="InterPro" id="IPR011583">
    <property type="entry name" value="Chitinase_II/V-like_cat"/>
</dbReference>
<evidence type="ECO:0000313" key="12">
    <source>
        <dbReference type="Proteomes" id="UP000002748"/>
    </source>
</evidence>
<dbReference type="GO" id="GO:0006032">
    <property type="term" value="P:chitin catabolic process"/>
    <property type="evidence" value="ECO:0007669"/>
    <property type="project" value="UniProtKB-KW"/>
</dbReference>
<dbReference type="GO" id="GO:0008843">
    <property type="term" value="F:endochitinase activity"/>
    <property type="evidence" value="ECO:0007669"/>
    <property type="project" value="UniProtKB-EC"/>
</dbReference>
<dbReference type="OrthoDB" id="73875at2759"/>
<evidence type="ECO:0000256" key="1">
    <source>
        <dbReference type="ARBA" id="ARBA00000822"/>
    </source>
</evidence>
<dbReference type="GO" id="GO:0000272">
    <property type="term" value="P:polysaccharide catabolic process"/>
    <property type="evidence" value="ECO:0007669"/>
    <property type="project" value="UniProtKB-KW"/>
</dbReference>
<dbReference type="Proteomes" id="UP000002748">
    <property type="component" value="Unassembled WGS sequence"/>
</dbReference>
<dbReference type="GO" id="GO:0008061">
    <property type="term" value="F:chitin binding"/>
    <property type="evidence" value="ECO:0007669"/>
    <property type="project" value="InterPro"/>
</dbReference>
<evidence type="ECO:0000256" key="8">
    <source>
        <dbReference type="SAM" id="MobiDB-lite"/>
    </source>
</evidence>
<feature type="chain" id="PRO_5003785412" evidence="9">
    <location>
        <begin position="18"/>
        <end position="917"/>
    </location>
</feature>
<dbReference type="InterPro" id="IPR001579">
    <property type="entry name" value="Glyco_hydro_18_chit_AS"/>
</dbReference>
<dbReference type="EMBL" id="ALBS01000204">
    <property type="protein sequence ID" value="EJT48438.1"/>
    <property type="molecule type" value="Genomic_DNA"/>
</dbReference>
<evidence type="ECO:0000256" key="4">
    <source>
        <dbReference type="ARBA" id="ARBA00023277"/>
    </source>
</evidence>
<dbReference type="Gene3D" id="3.10.50.10">
    <property type="match status" value="1"/>
</dbReference>
<keyword evidence="2 7" id="KW-0378">Hydrolase</keyword>
<dbReference type="PANTHER" id="PTHR11177:SF392">
    <property type="entry name" value="HAP41P"/>
    <property type="match status" value="1"/>
</dbReference>
<keyword evidence="9" id="KW-0732">Signal</keyword>
<dbReference type="PANTHER" id="PTHR11177">
    <property type="entry name" value="CHITINASE"/>
    <property type="match status" value="1"/>
</dbReference>
<evidence type="ECO:0000256" key="2">
    <source>
        <dbReference type="ARBA" id="ARBA00022801"/>
    </source>
</evidence>
<gene>
    <name evidence="11" type="ORF">A1Q1_02570</name>
</gene>